<evidence type="ECO:0000256" key="1">
    <source>
        <dbReference type="ARBA" id="ARBA00022630"/>
    </source>
</evidence>
<keyword evidence="2" id="KW-0560">Oxidoreductase</keyword>
<dbReference type="InterPro" id="IPR036318">
    <property type="entry name" value="FAD-bd_PCMH-like_sf"/>
</dbReference>
<evidence type="ECO:0000256" key="2">
    <source>
        <dbReference type="ARBA" id="ARBA00023002"/>
    </source>
</evidence>
<dbReference type="PANTHER" id="PTHR42659:SF9">
    <property type="entry name" value="XANTHINE DEHYDROGENASE FAD-BINDING SUBUNIT XDHB-RELATED"/>
    <property type="match status" value="1"/>
</dbReference>
<dbReference type="Pfam" id="PF00941">
    <property type="entry name" value="FAD_binding_5"/>
    <property type="match status" value="1"/>
</dbReference>
<name>A0A9D2MMT7_9FIRM</name>
<dbReference type="GO" id="GO:0071949">
    <property type="term" value="F:FAD binding"/>
    <property type="evidence" value="ECO:0007669"/>
    <property type="project" value="InterPro"/>
</dbReference>
<dbReference type="AlphaFoldDB" id="A0A9D2MMT7"/>
<keyword evidence="1" id="KW-0285">Flavoprotein</keyword>
<comment type="caution">
    <text evidence="4">The sequence shown here is derived from an EMBL/GenBank/DDBJ whole genome shotgun (WGS) entry which is preliminary data.</text>
</comment>
<evidence type="ECO:0000313" key="5">
    <source>
        <dbReference type="Proteomes" id="UP000823921"/>
    </source>
</evidence>
<dbReference type="Pfam" id="PF03450">
    <property type="entry name" value="CO_deh_flav_C"/>
    <property type="match status" value="1"/>
</dbReference>
<dbReference type="InterPro" id="IPR036683">
    <property type="entry name" value="CO_DH_flav_C_dom_sf"/>
</dbReference>
<dbReference type="InterPro" id="IPR016169">
    <property type="entry name" value="FAD-bd_PCMH_sub2"/>
</dbReference>
<dbReference type="Gene3D" id="3.30.465.10">
    <property type="match status" value="1"/>
</dbReference>
<dbReference type="InterPro" id="IPR051312">
    <property type="entry name" value="Diverse_Substr_Oxidored"/>
</dbReference>
<dbReference type="GO" id="GO:0016491">
    <property type="term" value="F:oxidoreductase activity"/>
    <property type="evidence" value="ECO:0007669"/>
    <property type="project" value="UniProtKB-KW"/>
</dbReference>
<feature type="domain" description="FAD-binding PCMH-type" evidence="3">
    <location>
        <begin position="1"/>
        <end position="165"/>
    </location>
</feature>
<protein>
    <submittedName>
        <fullName evidence="4">FAD binding domain-containing protein</fullName>
    </submittedName>
</protein>
<accession>A0A9D2MMT7</accession>
<dbReference type="EMBL" id="DWXO01000094">
    <property type="protein sequence ID" value="HJB81311.1"/>
    <property type="molecule type" value="Genomic_DNA"/>
</dbReference>
<dbReference type="InterPro" id="IPR016166">
    <property type="entry name" value="FAD-bd_PCMH"/>
</dbReference>
<organism evidence="4 5">
    <name type="scientific">Candidatus Flavonifractor intestinigallinarum</name>
    <dbReference type="NCBI Taxonomy" id="2838586"/>
    <lineage>
        <taxon>Bacteria</taxon>
        <taxon>Bacillati</taxon>
        <taxon>Bacillota</taxon>
        <taxon>Clostridia</taxon>
        <taxon>Eubacteriales</taxon>
        <taxon>Oscillospiraceae</taxon>
        <taxon>Flavonifractor</taxon>
    </lineage>
</organism>
<reference evidence="4" key="1">
    <citation type="journal article" date="2021" name="PeerJ">
        <title>Extensive microbial diversity within the chicken gut microbiome revealed by metagenomics and culture.</title>
        <authorList>
            <person name="Gilroy R."/>
            <person name="Ravi A."/>
            <person name="Getino M."/>
            <person name="Pursley I."/>
            <person name="Horton D.L."/>
            <person name="Alikhan N.F."/>
            <person name="Baker D."/>
            <person name="Gharbi K."/>
            <person name="Hall N."/>
            <person name="Watson M."/>
            <person name="Adriaenssens E.M."/>
            <person name="Foster-Nyarko E."/>
            <person name="Jarju S."/>
            <person name="Secka A."/>
            <person name="Antonio M."/>
            <person name="Oren A."/>
            <person name="Chaudhuri R.R."/>
            <person name="La Ragione R."/>
            <person name="Hildebrand F."/>
            <person name="Pallen M.J."/>
        </authorList>
    </citation>
    <scope>NUCLEOTIDE SEQUENCE</scope>
    <source>
        <strain evidence="4">CHK192-8294</strain>
    </source>
</reference>
<sequence length="265" mass="28487">MYTIKSYVFPETLEEADELLQRDARTSVILGGSCWLKLGRRRIARAIDLTRLGLDQIEVKDGCLELGACVTLHQLETHPAVTSRFDGILGNCVSHIVGVPFRNCATVGGSVFSRFGFSDLTCALLALDATVVLYRGGEVPLEAFMASPIAFNDILLKVRIKDDGRRAAYQSVRRSTTDFPTLAAAVSCLDGQWTVSVGARPARAVRCERAAACLNEGKGAAAAGQAAAGELTYGTDLRAGADYRKKLAAVLVRRAAEQCMEENKG</sequence>
<evidence type="ECO:0000313" key="4">
    <source>
        <dbReference type="EMBL" id="HJB81311.1"/>
    </source>
</evidence>
<evidence type="ECO:0000259" key="3">
    <source>
        <dbReference type="PROSITE" id="PS51387"/>
    </source>
</evidence>
<dbReference type="Proteomes" id="UP000823921">
    <property type="component" value="Unassembled WGS sequence"/>
</dbReference>
<reference evidence="4" key="2">
    <citation type="submission" date="2021-04" db="EMBL/GenBank/DDBJ databases">
        <authorList>
            <person name="Gilroy R."/>
        </authorList>
    </citation>
    <scope>NUCLEOTIDE SEQUENCE</scope>
    <source>
        <strain evidence="4">CHK192-8294</strain>
    </source>
</reference>
<dbReference type="PANTHER" id="PTHR42659">
    <property type="entry name" value="XANTHINE DEHYDROGENASE SUBUNIT C-RELATED"/>
    <property type="match status" value="1"/>
</dbReference>
<dbReference type="SUPFAM" id="SSF56176">
    <property type="entry name" value="FAD-binding/transporter-associated domain-like"/>
    <property type="match status" value="1"/>
</dbReference>
<dbReference type="PROSITE" id="PS51387">
    <property type="entry name" value="FAD_PCMH"/>
    <property type="match status" value="1"/>
</dbReference>
<dbReference type="SUPFAM" id="SSF55447">
    <property type="entry name" value="CO dehydrogenase flavoprotein C-terminal domain-like"/>
    <property type="match status" value="1"/>
</dbReference>
<dbReference type="SMART" id="SM01092">
    <property type="entry name" value="CO_deh_flav_C"/>
    <property type="match status" value="1"/>
</dbReference>
<dbReference type="InterPro" id="IPR005107">
    <property type="entry name" value="CO_DH_flav_C"/>
</dbReference>
<dbReference type="Gene3D" id="3.30.390.50">
    <property type="entry name" value="CO dehydrogenase flavoprotein, C-terminal domain"/>
    <property type="match status" value="1"/>
</dbReference>
<gene>
    <name evidence="4" type="ORF">H9712_10005</name>
</gene>
<dbReference type="InterPro" id="IPR002346">
    <property type="entry name" value="Mopterin_DH_FAD-bd"/>
</dbReference>
<proteinExistence type="predicted"/>